<evidence type="ECO:0000313" key="5">
    <source>
        <dbReference type="EMBL" id="CAK9199903.1"/>
    </source>
</evidence>
<dbReference type="InterPro" id="IPR011009">
    <property type="entry name" value="Kinase-like_dom_sf"/>
</dbReference>
<name>A0ABP0TLV9_9BRYO</name>
<dbReference type="PROSITE" id="PS50011">
    <property type="entry name" value="PROTEIN_KINASE_DOM"/>
    <property type="match status" value="1"/>
</dbReference>
<evidence type="ECO:0000256" key="2">
    <source>
        <dbReference type="ARBA" id="ARBA00022840"/>
    </source>
</evidence>
<dbReference type="InterPro" id="IPR000719">
    <property type="entry name" value="Prot_kinase_dom"/>
</dbReference>
<reference evidence="5" key="1">
    <citation type="submission" date="2024-02" db="EMBL/GenBank/DDBJ databases">
        <authorList>
            <consortium name="ELIXIR-Norway"/>
            <consortium name="Elixir Norway"/>
        </authorList>
    </citation>
    <scope>NUCLEOTIDE SEQUENCE</scope>
</reference>
<keyword evidence="2" id="KW-0067">ATP-binding</keyword>
<keyword evidence="1" id="KW-0547">Nucleotide-binding</keyword>
<proteinExistence type="predicted"/>
<evidence type="ECO:0000313" key="6">
    <source>
        <dbReference type="Proteomes" id="UP001497512"/>
    </source>
</evidence>
<evidence type="ECO:0000256" key="1">
    <source>
        <dbReference type="ARBA" id="ARBA00022741"/>
    </source>
</evidence>
<keyword evidence="6" id="KW-1185">Reference proteome</keyword>
<gene>
    <name evidence="5" type="ORF">CSSPTR1EN2_LOCUS5169</name>
</gene>
<protein>
    <recommendedName>
        <fullName evidence="4">Protein kinase domain-containing protein</fullName>
    </recommendedName>
</protein>
<organism evidence="5 6">
    <name type="scientific">Sphagnum troendelagicum</name>
    <dbReference type="NCBI Taxonomy" id="128251"/>
    <lineage>
        <taxon>Eukaryota</taxon>
        <taxon>Viridiplantae</taxon>
        <taxon>Streptophyta</taxon>
        <taxon>Embryophyta</taxon>
        <taxon>Bryophyta</taxon>
        <taxon>Sphagnophytina</taxon>
        <taxon>Sphagnopsida</taxon>
        <taxon>Sphagnales</taxon>
        <taxon>Sphagnaceae</taxon>
        <taxon>Sphagnum</taxon>
    </lineage>
</organism>
<evidence type="ECO:0000259" key="4">
    <source>
        <dbReference type="PROSITE" id="PS50011"/>
    </source>
</evidence>
<dbReference type="PANTHER" id="PTHR27001">
    <property type="entry name" value="OS01G0253100 PROTEIN"/>
    <property type="match status" value="1"/>
</dbReference>
<dbReference type="Pfam" id="PF07714">
    <property type="entry name" value="PK_Tyr_Ser-Thr"/>
    <property type="match status" value="1"/>
</dbReference>
<dbReference type="SUPFAM" id="SSF56112">
    <property type="entry name" value="Protein kinase-like (PK-like)"/>
    <property type="match status" value="1"/>
</dbReference>
<dbReference type="Proteomes" id="UP001497512">
    <property type="component" value="Chromosome 12"/>
</dbReference>
<dbReference type="InterPro" id="IPR001245">
    <property type="entry name" value="Ser-Thr/Tyr_kinase_cat_dom"/>
</dbReference>
<dbReference type="Gene3D" id="3.30.200.20">
    <property type="entry name" value="Phosphorylase Kinase, domain 1"/>
    <property type="match status" value="1"/>
</dbReference>
<sequence length="543" mass="59513">MVILSRASTSSWTSCRYTTCGAPLVTKNQILQRFQYKDLEAATGGFDRENLIGRANHGQIYRGVLKDGRVVAVKRPIVGHHLWKDDDAFQNEIEILSKLFSRRLVNLLGYSCDGKVRLLVVEFMENGTLHDLLHGGGGGRAANLSWALRLNLALQTAKAIRALHASSPPIIHRNIKASNVYIDRHCCARLGDFGLARYMHHVVSLRSAAGAGRARQSSVNCVLSSISETDDRDLRDQARPWSAVEDWIAYGNVEGPNQTKSEISPKNDVFSFGMLLLELITGSAPVFMSEDFAPLSLVDWTLPLIKQGNALAILDPQIALPENTAALKHMADVAGRCVSPVASRRPSMDEVVQSLTKVGRLIPLPFWGGCSGKQQRGVGIVETSGRRLRRITRLLKLPSYIWTGFFKFKKRAFIAGLGKFIRKRLKQAKRFRSRTRPVSSSSSSTPPPLGVAPRSATTLKVPGGVDERMPESGGSDAFHEHQIATASLVQGTKTQGARVVGAPTPFAVASNCGKSTSTTMDSNFTRQYFTRMPSSASNFQDRT</sequence>
<dbReference type="Gene3D" id="1.10.510.10">
    <property type="entry name" value="Transferase(Phosphotransferase) domain 1"/>
    <property type="match status" value="1"/>
</dbReference>
<dbReference type="Pfam" id="PF00069">
    <property type="entry name" value="Pkinase"/>
    <property type="match status" value="1"/>
</dbReference>
<accession>A0ABP0TLV9</accession>
<feature type="domain" description="Protein kinase" evidence="4">
    <location>
        <begin position="46"/>
        <end position="367"/>
    </location>
</feature>
<dbReference type="PANTHER" id="PTHR27001:SF764">
    <property type="entry name" value="OS05G0387700 PROTEIN"/>
    <property type="match status" value="1"/>
</dbReference>
<evidence type="ECO:0000256" key="3">
    <source>
        <dbReference type="SAM" id="MobiDB-lite"/>
    </source>
</evidence>
<dbReference type="EMBL" id="OZ019904">
    <property type="protein sequence ID" value="CAK9199903.1"/>
    <property type="molecule type" value="Genomic_DNA"/>
</dbReference>
<feature type="region of interest" description="Disordered" evidence="3">
    <location>
        <begin position="431"/>
        <end position="463"/>
    </location>
</feature>